<organism evidence="2 3">
    <name type="scientific">Halteria grandinella</name>
    <dbReference type="NCBI Taxonomy" id="5974"/>
    <lineage>
        <taxon>Eukaryota</taxon>
        <taxon>Sar</taxon>
        <taxon>Alveolata</taxon>
        <taxon>Ciliophora</taxon>
        <taxon>Intramacronucleata</taxon>
        <taxon>Spirotrichea</taxon>
        <taxon>Stichotrichia</taxon>
        <taxon>Sporadotrichida</taxon>
        <taxon>Halteriidae</taxon>
        <taxon>Halteria</taxon>
    </lineage>
</organism>
<keyword evidence="3" id="KW-1185">Reference proteome</keyword>
<protein>
    <submittedName>
        <fullName evidence="2">Uncharacterized protein</fullName>
    </submittedName>
</protein>
<gene>
    <name evidence="2" type="ORF">FGO68_gene1408</name>
</gene>
<proteinExistence type="predicted"/>
<evidence type="ECO:0000313" key="3">
    <source>
        <dbReference type="Proteomes" id="UP000785679"/>
    </source>
</evidence>
<dbReference type="AlphaFoldDB" id="A0A8J8SYB3"/>
<dbReference type="EMBL" id="RRYP01016482">
    <property type="protein sequence ID" value="TNV75110.1"/>
    <property type="molecule type" value="Genomic_DNA"/>
</dbReference>
<dbReference type="Proteomes" id="UP000785679">
    <property type="component" value="Unassembled WGS sequence"/>
</dbReference>
<accession>A0A8J8SYB3</accession>
<feature type="chain" id="PRO_5035238743" evidence="1">
    <location>
        <begin position="19"/>
        <end position="71"/>
    </location>
</feature>
<name>A0A8J8SYB3_HALGN</name>
<comment type="caution">
    <text evidence="2">The sequence shown here is derived from an EMBL/GenBank/DDBJ whole genome shotgun (WGS) entry which is preliminary data.</text>
</comment>
<feature type="signal peptide" evidence="1">
    <location>
        <begin position="1"/>
        <end position="18"/>
    </location>
</feature>
<reference evidence="2" key="1">
    <citation type="submission" date="2019-06" db="EMBL/GenBank/DDBJ databases">
        <authorList>
            <person name="Zheng W."/>
        </authorList>
    </citation>
    <scope>NUCLEOTIDE SEQUENCE</scope>
    <source>
        <strain evidence="2">QDHG01</strain>
    </source>
</reference>
<evidence type="ECO:0000256" key="1">
    <source>
        <dbReference type="SAM" id="SignalP"/>
    </source>
</evidence>
<evidence type="ECO:0000313" key="2">
    <source>
        <dbReference type="EMBL" id="TNV75110.1"/>
    </source>
</evidence>
<sequence length="71" mass="7897">MFKHLLLALFALLFLASAHEHTHTQSAMKLQGFSLECTFKCSKYNACMLKGAWNGDISQCGEEPAGCKCVW</sequence>
<keyword evidence="1" id="KW-0732">Signal</keyword>